<protein>
    <submittedName>
        <fullName evidence="2">Uncharacterized protein</fullName>
    </submittedName>
</protein>
<name>A0A813LC63_POLGL</name>
<gene>
    <name evidence="2" type="ORF">PGLA2088_LOCUS43423</name>
</gene>
<feature type="non-terminal residue" evidence="2">
    <location>
        <position position="117"/>
    </location>
</feature>
<reference evidence="2" key="1">
    <citation type="submission" date="2021-02" db="EMBL/GenBank/DDBJ databases">
        <authorList>
            <person name="Dougan E. K."/>
            <person name="Rhodes N."/>
            <person name="Thang M."/>
            <person name="Chan C."/>
        </authorList>
    </citation>
    <scope>NUCLEOTIDE SEQUENCE</scope>
</reference>
<evidence type="ECO:0000256" key="1">
    <source>
        <dbReference type="SAM" id="MobiDB-lite"/>
    </source>
</evidence>
<feature type="compositionally biased region" description="Low complexity" evidence="1">
    <location>
        <begin position="83"/>
        <end position="100"/>
    </location>
</feature>
<organism evidence="2 3">
    <name type="scientific">Polarella glacialis</name>
    <name type="common">Dinoflagellate</name>
    <dbReference type="NCBI Taxonomy" id="89957"/>
    <lineage>
        <taxon>Eukaryota</taxon>
        <taxon>Sar</taxon>
        <taxon>Alveolata</taxon>
        <taxon>Dinophyceae</taxon>
        <taxon>Suessiales</taxon>
        <taxon>Suessiaceae</taxon>
        <taxon>Polarella</taxon>
    </lineage>
</organism>
<sequence>PLGPGASGQAAHGQSTLDRLAYCKCASEYRDFLEVNDRLAQGDYLGQPAQELRRGKRRGASIKRSQLSAYSVPAFRIPEVHSGQRGRAAGAQMMMGGRSSPSHGGIDRCASLPALRY</sequence>
<feature type="region of interest" description="Disordered" evidence="1">
    <location>
        <begin position="81"/>
        <end position="107"/>
    </location>
</feature>
<dbReference type="AlphaFoldDB" id="A0A813LC63"/>
<evidence type="ECO:0000313" key="3">
    <source>
        <dbReference type="Proteomes" id="UP000626109"/>
    </source>
</evidence>
<evidence type="ECO:0000313" key="2">
    <source>
        <dbReference type="EMBL" id="CAE8723911.1"/>
    </source>
</evidence>
<comment type="caution">
    <text evidence="2">The sequence shown here is derived from an EMBL/GenBank/DDBJ whole genome shotgun (WGS) entry which is preliminary data.</text>
</comment>
<dbReference type="EMBL" id="CAJNNW010034794">
    <property type="protein sequence ID" value="CAE8723911.1"/>
    <property type="molecule type" value="Genomic_DNA"/>
</dbReference>
<accession>A0A813LC63</accession>
<dbReference type="Proteomes" id="UP000626109">
    <property type="component" value="Unassembled WGS sequence"/>
</dbReference>
<proteinExistence type="predicted"/>